<feature type="chain" id="PRO_5025387693" evidence="1">
    <location>
        <begin position="23"/>
        <end position="98"/>
    </location>
</feature>
<reference evidence="2" key="1">
    <citation type="journal article" date="2020" name="Stud. Mycol.">
        <title>101 Dothideomycetes genomes: a test case for predicting lifestyles and emergence of pathogens.</title>
        <authorList>
            <person name="Haridas S."/>
            <person name="Albert R."/>
            <person name="Binder M."/>
            <person name="Bloem J."/>
            <person name="Labutti K."/>
            <person name="Salamov A."/>
            <person name="Andreopoulos B."/>
            <person name="Baker S."/>
            <person name="Barry K."/>
            <person name="Bills G."/>
            <person name="Bluhm B."/>
            <person name="Cannon C."/>
            <person name="Castanera R."/>
            <person name="Culley D."/>
            <person name="Daum C."/>
            <person name="Ezra D."/>
            <person name="Gonzalez J."/>
            <person name="Henrissat B."/>
            <person name="Kuo A."/>
            <person name="Liang C."/>
            <person name="Lipzen A."/>
            <person name="Lutzoni F."/>
            <person name="Magnuson J."/>
            <person name="Mondo S."/>
            <person name="Nolan M."/>
            <person name="Ohm R."/>
            <person name="Pangilinan J."/>
            <person name="Park H.-J."/>
            <person name="Ramirez L."/>
            <person name="Alfaro M."/>
            <person name="Sun H."/>
            <person name="Tritt A."/>
            <person name="Yoshinaga Y."/>
            <person name="Zwiers L.-H."/>
            <person name="Turgeon B."/>
            <person name="Goodwin S."/>
            <person name="Spatafora J."/>
            <person name="Crous P."/>
            <person name="Grigoriev I."/>
        </authorList>
    </citation>
    <scope>NUCLEOTIDE SEQUENCE</scope>
    <source>
        <strain evidence="2">CBS 119925</strain>
    </source>
</reference>
<evidence type="ECO:0000313" key="3">
    <source>
        <dbReference type="Proteomes" id="UP000799440"/>
    </source>
</evidence>
<dbReference type="Gene3D" id="2.70.50.70">
    <property type="match status" value="1"/>
</dbReference>
<evidence type="ECO:0000256" key="1">
    <source>
        <dbReference type="SAM" id="SignalP"/>
    </source>
</evidence>
<accession>A0A6A6V4C1</accession>
<proteinExistence type="predicted"/>
<keyword evidence="2" id="KW-0503">Monooxygenase</keyword>
<dbReference type="EMBL" id="MU006585">
    <property type="protein sequence ID" value="KAF2744903.1"/>
    <property type="molecule type" value="Genomic_DNA"/>
</dbReference>
<keyword evidence="1" id="KW-0732">Signal</keyword>
<dbReference type="OrthoDB" id="5558646at2759"/>
<protein>
    <submittedName>
        <fullName evidence="2">Lytic polysaccharide monooxygenase</fullName>
    </submittedName>
</protein>
<sequence>MKSSFITCALLVGASVDSSASAHTIFTQLHVNGVPQGHTKGIRVPTYDGPITNVDSNDVICNGGINPYRQPLPTDIINVCMTRHVWNTPPSTLLTIRR</sequence>
<dbReference type="Proteomes" id="UP000799440">
    <property type="component" value="Unassembled WGS sequence"/>
</dbReference>
<keyword evidence="2" id="KW-0560">Oxidoreductase</keyword>
<dbReference type="GO" id="GO:0004497">
    <property type="term" value="F:monooxygenase activity"/>
    <property type="evidence" value="ECO:0007669"/>
    <property type="project" value="UniProtKB-KW"/>
</dbReference>
<evidence type="ECO:0000313" key="2">
    <source>
        <dbReference type="EMBL" id="KAF2744903.1"/>
    </source>
</evidence>
<name>A0A6A6V4C1_9PLEO</name>
<gene>
    <name evidence="2" type="ORF">M011DRAFT_152167</name>
</gene>
<organism evidence="2 3">
    <name type="scientific">Sporormia fimetaria CBS 119925</name>
    <dbReference type="NCBI Taxonomy" id="1340428"/>
    <lineage>
        <taxon>Eukaryota</taxon>
        <taxon>Fungi</taxon>
        <taxon>Dikarya</taxon>
        <taxon>Ascomycota</taxon>
        <taxon>Pezizomycotina</taxon>
        <taxon>Dothideomycetes</taxon>
        <taxon>Pleosporomycetidae</taxon>
        <taxon>Pleosporales</taxon>
        <taxon>Sporormiaceae</taxon>
        <taxon>Sporormia</taxon>
    </lineage>
</organism>
<dbReference type="AlphaFoldDB" id="A0A6A6V4C1"/>
<feature type="signal peptide" evidence="1">
    <location>
        <begin position="1"/>
        <end position="22"/>
    </location>
</feature>
<keyword evidence="3" id="KW-1185">Reference proteome</keyword>